<name>A0A177ABD1_9PEZI</name>
<protein>
    <submittedName>
        <fullName evidence="4">Uncharacterized protein</fullName>
    </submittedName>
</protein>
<dbReference type="Pfam" id="PF21953">
    <property type="entry name" value="NadN_nucleosid_C"/>
    <property type="match status" value="1"/>
</dbReference>
<keyword evidence="1" id="KW-0732">Signal</keyword>
<dbReference type="Gene3D" id="3.60.21.10">
    <property type="match status" value="1"/>
</dbReference>
<dbReference type="PANTHER" id="PTHR11575">
    <property type="entry name" value="5'-NUCLEOTIDASE-RELATED"/>
    <property type="match status" value="1"/>
</dbReference>
<sequence>MTMQPLILIAGLLALGVEGSQPSAPKPVAAPMRELPWGQLNFLATTDTHGWLGGHLQESQYSADWGDYISFTEHMRADADRRGVDLLVVDTGDRVEGNGLYDGSAPKGLYINDILQQQDIDILCSGNHELYKVPTSEREYNQTVANFPEQYIASNIDILHPTTGQRVPLSRRYRQFKTKNQGIHVLAFGFLFDFTGNAHNTFVQRVEDTVKEDWFQQAIREHVDIFVVIGHVPPHSPEYQAVFSTIRSQNWDTPIQFFSGHSHVRDFAKLGDKAYALQSGRYMETVGWMSVDGIKIGGKEVDAERGMKFQRRYIDNNLFGYHHHSGLNASTFPTERGMNASLAIASARKSMKLDKVFGCAPEDFWVNRAPYPSPTSIFSLLVDSILPSILTPADSPAKPRIAIFNTGGLRFDIFRGTFAKDTTYLISPFDNSFRVIRDVPWDAAKKVLPLINAGGQVFAADSGSLEEWRLAPPQQMGVHADIVAEEGASHWSRGGAQMPLGGGSGREDEMPLIPGYTTTDDGGKDGDDTVHAPLSFYRVPNVVEARMGFSTDVSVPEPETVDVVFVDFVEPWVLLALRFAGRGYEKGEVEEWMGGRGFTSMLVDWVARVWGKGDGEGGC</sequence>
<dbReference type="eggNOG" id="KOG4419">
    <property type="taxonomic scope" value="Eukaryota"/>
</dbReference>
<feature type="domain" description="Calcineurin-like phosphoesterase" evidence="2">
    <location>
        <begin position="41"/>
        <end position="264"/>
    </location>
</feature>
<gene>
    <name evidence="4" type="ORF">VC83_04940</name>
</gene>
<dbReference type="InterPro" id="IPR041823">
    <property type="entry name" value="YHR202W_N"/>
</dbReference>
<dbReference type="Pfam" id="PF00149">
    <property type="entry name" value="Metallophos"/>
    <property type="match status" value="1"/>
</dbReference>
<evidence type="ECO:0000313" key="4">
    <source>
        <dbReference type="EMBL" id="OAF58571.2"/>
    </source>
</evidence>
<proteinExistence type="predicted"/>
<dbReference type="GO" id="GO:0005576">
    <property type="term" value="C:extracellular region"/>
    <property type="evidence" value="ECO:0007669"/>
    <property type="project" value="UniProtKB-ARBA"/>
</dbReference>
<dbReference type="RefSeq" id="XP_024323856.1">
    <property type="nucleotide sequence ID" value="XM_024468566.1"/>
</dbReference>
<dbReference type="CDD" id="cd07407">
    <property type="entry name" value="MPP_YHR202W_N"/>
    <property type="match status" value="1"/>
</dbReference>
<dbReference type="VEuPathDB" id="FungiDB:GMDG_00919"/>
<dbReference type="InterPro" id="IPR029052">
    <property type="entry name" value="Metallo-depent_PP-like"/>
</dbReference>
<dbReference type="Gene3D" id="3.90.780.10">
    <property type="entry name" value="5'-Nucleotidase, C-terminal domain"/>
    <property type="match status" value="2"/>
</dbReference>
<dbReference type="PIRSF" id="PIRSF017316">
    <property type="entry name" value="Pesterase_C1039"/>
    <property type="match status" value="1"/>
</dbReference>
<evidence type="ECO:0000259" key="3">
    <source>
        <dbReference type="Pfam" id="PF21953"/>
    </source>
</evidence>
<dbReference type="AlphaFoldDB" id="A0A177ABD1"/>
<dbReference type="InterPro" id="IPR004843">
    <property type="entry name" value="Calcineurin-like_PHP"/>
</dbReference>
<dbReference type="InterPro" id="IPR014485">
    <property type="entry name" value="Pesterase_C1039"/>
</dbReference>
<dbReference type="InterPro" id="IPR006179">
    <property type="entry name" value="5_nucleotidase/apyrase"/>
</dbReference>
<dbReference type="Proteomes" id="UP000077154">
    <property type="component" value="Unassembled WGS sequence"/>
</dbReference>
<feature type="signal peptide" evidence="1">
    <location>
        <begin position="1"/>
        <end position="19"/>
    </location>
</feature>
<feature type="domain" description="Putative 5'-nucleotidase C-terminal" evidence="3">
    <location>
        <begin position="363"/>
        <end position="574"/>
    </location>
</feature>
<evidence type="ECO:0000259" key="2">
    <source>
        <dbReference type="Pfam" id="PF00149"/>
    </source>
</evidence>
<organism evidence="4">
    <name type="scientific">Pseudogymnoascus destructans</name>
    <dbReference type="NCBI Taxonomy" id="655981"/>
    <lineage>
        <taxon>Eukaryota</taxon>
        <taxon>Fungi</taxon>
        <taxon>Dikarya</taxon>
        <taxon>Ascomycota</taxon>
        <taxon>Pezizomycotina</taxon>
        <taxon>Leotiomycetes</taxon>
        <taxon>Thelebolales</taxon>
        <taxon>Thelebolaceae</taxon>
        <taxon>Pseudogymnoascus</taxon>
    </lineage>
</organism>
<dbReference type="VEuPathDB" id="FungiDB:GMDG_00920"/>
<evidence type="ECO:0000256" key="1">
    <source>
        <dbReference type="SAM" id="SignalP"/>
    </source>
</evidence>
<dbReference type="SUPFAM" id="SSF56300">
    <property type="entry name" value="Metallo-dependent phosphatases"/>
    <property type="match status" value="1"/>
</dbReference>
<accession>A0A177ABD1</accession>
<dbReference type="SUPFAM" id="SSF55816">
    <property type="entry name" value="5'-nucleotidase (syn. UDP-sugar hydrolase), C-terminal domain"/>
    <property type="match status" value="1"/>
</dbReference>
<dbReference type="GeneID" id="36288008"/>
<dbReference type="PANTHER" id="PTHR11575:SF43">
    <property type="entry name" value="SER_THR PROTEIN PHOSPHATASE FAMILY (AFU_ORTHOLOGUE AFUA_3G04160)"/>
    <property type="match status" value="1"/>
</dbReference>
<dbReference type="GO" id="GO:0005829">
    <property type="term" value="C:cytosol"/>
    <property type="evidence" value="ECO:0007669"/>
    <property type="project" value="TreeGrafter"/>
</dbReference>
<dbReference type="FunFam" id="3.60.21.10:FF:000043">
    <property type="entry name" value="Ser/Thr protein phosphatase family"/>
    <property type="match status" value="1"/>
</dbReference>
<dbReference type="OrthoDB" id="7722975at2759"/>
<dbReference type="EMBL" id="KV441396">
    <property type="protein sequence ID" value="OAF58571.2"/>
    <property type="molecule type" value="Genomic_DNA"/>
</dbReference>
<dbReference type="GO" id="GO:0009166">
    <property type="term" value="P:nucleotide catabolic process"/>
    <property type="evidence" value="ECO:0007669"/>
    <property type="project" value="InterPro"/>
</dbReference>
<dbReference type="InterPro" id="IPR036907">
    <property type="entry name" value="5'-Nucleotdase_C_sf"/>
</dbReference>
<dbReference type="GO" id="GO:0016787">
    <property type="term" value="F:hydrolase activity"/>
    <property type="evidence" value="ECO:0007669"/>
    <property type="project" value="InterPro"/>
</dbReference>
<dbReference type="InterPro" id="IPR053828">
    <property type="entry name" value="Nucleosidase_C"/>
</dbReference>
<reference evidence="4" key="1">
    <citation type="submission" date="2016-03" db="EMBL/GenBank/DDBJ databases">
        <title>Updated assembly of Pseudogymnoascus destructans, the fungus causing white-nose syndrome of bats.</title>
        <authorList>
            <person name="Palmer J.M."/>
            <person name="Drees K.P."/>
            <person name="Foster J.T."/>
            <person name="Lindner D.L."/>
        </authorList>
    </citation>
    <scope>NUCLEOTIDE SEQUENCE [LARGE SCALE GENOMIC DNA]</scope>
    <source>
        <strain evidence="4">20631-21</strain>
    </source>
</reference>
<feature type="chain" id="PRO_5015103028" evidence="1">
    <location>
        <begin position="20"/>
        <end position="619"/>
    </location>
</feature>